<dbReference type="InterPro" id="IPR005650">
    <property type="entry name" value="BlaI_family"/>
</dbReference>
<keyword evidence="4" id="KW-0804">Transcription</keyword>
<dbReference type="EMBL" id="QSGO01000009">
    <property type="protein sequence ID" value="RHB34398.1"/>
    <property type="molecule type" value="Genomic_DNA"/>
</dbReference>
<dbReference type="GO" id="GO:0045892">
    <property type="term" value="P:negative regulation of DNA-templated transcription"/>
    <property type="evidence" value="ECO:0007669"/>
    <property type="project" value="InterPro"/>
</dbReference>
<evidence type="ECO:0000256" key="3">
    <source>
        <dbReference type="ARBA" id="ARBA00023125"/>
    </source>
</evidence>
<dbReference type="InterPro" id="IPR036388">
    <property type="entry name" value="WH-like_DNA-bd_sf"/>
</dbReference>
<dbReference type="SUPFAM" id="SSF46785">
    <property type="entry name" value="Winged helix' DNA-binding domain"/>
    <property type="match status" value="1"/>
</dbReference>
<dbReference type="InterPro" id="IPR036390">
    <property type="entry name" value="WH_DNA-bd_sf"/>
</dbReference>
<dbReference type="AlphaFoldDB" id="A0A413VL96"/>
<dbReference type="RefSeq" id="WP_002560272.1">
    <property type="nucleotide sequence ID" value="NZ_BMBN01000049.1"/>
</dbReference>
<dbReference type="Pfam" id="PF03965">
    <property type="entry name" value="Penicillinase_R"/>
    <property type="match status" value="1"/>
</dbReference>
<dbReference type="Proteomes" id="UP000284379">
    <property type="component" value="Unassembled WGS sequence"/>
</dbReference>
<gene>
    <name evidence="5" type="ORF">DW888_12690</name>
</gene>
<name>A0A413VL96_9BACE</name>
<comment type="caution">
    <text evidence="5">The sequence shown here is derived from an EMBL/GenBank/DDBJ whole genome shotgun (WGS) entry which is preliminary data.</text>
</comment>
<sequence>MERLTQQEEEVMLYFWKIGPSFIRDVLNQMPAPKPPYTSVASVVRNLEKKQYLSPFKLGNSIQYHPIIKESDYKRYFLSGVVSNYFTGSYKEMVSFFVRDRKISKKELKELINIIEDEES</sequence>
<keyword evidence="2" id="KW-0805">Transcription regulation</keyword>
<dbReference type="Gene3D" id="1.10.4040.10">
    <property type="entry name" value="Penicillinase repressor domain"/>
    <property type="match status" value="1"/>
</dbReference>
<reference evidence="5 6" key="1">
    <citation type="submission" date="2018-08" db="EMBL/GenBank/DDBJ databases">
        <title>A genome reference for cultivated species of the human gut microbiota.</title>
        <authorList>
            <person name="Zou Y."/>
            <person name="Xue W."/>
            <person name="Luo G."/>
        </authorList>
    </citation>
    <scope>NUCLEOTIDE SEQUENCE [LARGE SCALE GENOMIC DNA]</scope>
    <source>
        <strain evidence="5 6">AM40-30BH</strain>
    </source>
</reference>
<keyword evidence="3" id="KW-0238">DNA-binding</keyword>
<evidence type="ECO:0000256" key="2">
    <source>
        <dbReference type="ARBA" id="ARBA00023015"/>
    </source>
</evidence>
<dbReference type="GO" id="GO:0003677">
    <property type="term" value="F:DNA binding"/>
    <property type="evidence" value="ECO:0007669"/>
    <property type="project" value="UniProtKB-KW"/>
</dbReference>
<protein>
    <submittedName>
        <fullName evidence="5">BlaI/MecI/CopY family transcriptional regulator</fullName>
    </submittedName>
</protein>
<comment type="similarity">
    <text evidence="1">Belongs to the BlaI transcriptional regulatory family.</text>
</comment>
<dbReference type="PIRSF" id="PIRSF019455">
    <property type="entry name" value="CopR_AtkY"/>
    <property type="match status" value="1"/>
</dbReference>
<evidence type="ECO:0000256" key="1">
    <source>
        <dbReference type="ARBA" id="ARBA00011046"/>
    </source>
</evidence>
<accession>A0A413VL96</accession>
<proteinExistence type="inferred from homology"/>
<evidence type="ECO:0000256" key="4">
    <source>
        <dbReference type="ARBA" id="ARBA00023163"/>
    </source>
</evidence>
<dbReference type="GeneID" id="69502238"/>
<dbReference type="Gene3D" id="1.10.10.10">
    <property type="entry name" value="Winged helix-like DNA-binding domain superfamily/Winged helix DNA-binding domain"/>
    <property type="match status" value="1"/>
</dbReference>
<evidence type="ECO:0000313" key="6">
    <source>
        <dbReference type="Proteomes" id="UP000284379"/>
    </source>
</evidence>
<evidence type="ECO:0000313" key="5">
    <source>
        <dbReference type="EMBL" id="RHB34398.1"/>
    </source>
</evidence>
<organism evidence="5 6">
    <name type="scientific">Bacteroides nordii</name>
    <dbReference type="NCBI Taxonomy" id="291645"/>
    <lineage>
        <taxon>Bacteria</taxon>
        <taxon>Pseudomonadati</taxon>
        <taxon>Bacteroidota</taxon>
        <taxon>Bacteroidia</taxon>
        <taxon>Bacteroidales</taxon>
        <taxon>Bacteroidaceae</taxon>
        <taxon>Bacteroides</taxon>
    </lineage>
</organism>